<dbReference type="Proteomes" id="UP000030645">
    <property type="component" value="Unassembled WGS sequence"/>
</dbReference>
<name>W9RGA4_9ROSA</name>
<dbReference type="AlphaFoldDB" id="W9RGA4"/>
<dbReference type="EMBL" id="KE345012">
    <property type="protein sequence ID" value="EXB89607.1"/>
    <property type="molecule type" value="Genomic_DNA"/>
</dbReference>
<organism evidence="1 2">
    <name type="scientific">Morus notabilis</name>
    <dbReference type="NCBI Taxonomy" id="981085"/>
    <lineage>
        <taxon>Eukaryota</taxon>
        <taxon>Viridiplantae</taxon>
        <taxon>Streptophyta</taxon>
        <taxon>Embryophyta</taxon>
        <taxon>Tracheophyta</taxon>
        <taxon>Spermatophyta</taxon>
        <taxon>Magnoliopsida</taxon>
        <taxon>eudicotyledons</taxon>
        <taxon>Gunneridae</taxon>
        <taxon>Pentapetalae</taxon>
        <taxon>rosids</taxon>
        <taxon>fabids</taxon>
        <taxon>Rosales</taxon>
        <taxon>Moraceae</taxon>
        <taxon>Moreae</taxon>
        <taxon>Morus</taxon>
    </lineage>
</organism>
<sequence>MKAVRSLIRRWRMKNITARVKSDDNAQADEARDDADEEQVVPVEVVVFLFLLCVSVTYGSSVVINDDHSIAKVEGFHPQRPLRQVCAARSPEANRSLRFLAAQCVSSGGEVVGQSEKKKNKGRK</sequence>
<evidence type="ECO:0000313" key="2">
    <source>
        <dbReference type="Proteomes" id="UP000030645"/>
    </source>
</evidence>
<protein>
    <submittedName>
        <fullName evidence="1">Uncharacterized protein</fullName>
    </submittedName>
</protein>
<proteinExistence type="predicted"/>
<evidence type="ECO:0000313" key="1">
    <source>
        <dbReference type="EMBL" id="EXB89607.1"/>
    </source>
</evidence>
<accession>W9RGA4</accession>
<gene>
    <name evidence="1" type="ORF">L484_018708</name>
</gene>
<reference evidence="2" key="1">
    <citation type="submission" date="2013-01" db="EMBL/GenBank/DDBJ databases">
        <title>Draft Genome Sequence of a Mulberry Tree, Morus notabilis C.K. Schneid.</title>
        <authorList>
            <person name="He N."/>
            <person name="Zhao S."/>
        </authorList>
    </citation>
    <scope>NUCLEOTIDE SEQUENCE</scope>
</reference>
<keyword evidence="2" id="KW-1185">Reference proteome</keyword>